<feature type="chain" id="PRO_5030871291" description="DUF2782 domain-containing protein" evidence="2">
    <location>
        <begin position="21"/>
        <end position="135"/>
    </location>
</feature>
<evidence type="ECO:0000313" key="4">
    <source>
        <dbReference type="Proteomes" id="UP000446768"/>
    </source>
</evidence>
<protein>
    <recommendedName>
        <fullName evidence="5">DUF2782 domain-containing protein</fullName>
    </recommendedName>
</protein>
<organism evidence="3 4">
    <name type="scientific">Pseudoduganella rivuli</name>
    <dbReference type="NCBI Taxonomy" id="2666085"/>
    <lineage>
        <taxon>Bacteria</taxon>
        <taxon>Pseudomonadati</taxon>
        <taxon>Pseudomonadota</taxon>
        <taxon>Betaproteobacteria</taxon>
        <taxon>Burkholderiales</taxon>
        <taxon>Oxalobacteraceae</taxon>
        <taxon>Telluria group</taxon>
        <taxon>Pseudoduganella</taxon>
    </lineage>
</organism>
<gene>
    <name evidence="3" type="ORF">GJ700_15795</name>
</gene>
<sequence length="135" mass="14616">MRLSTIWPVLILALSNAAWAQTQAPAPSAAPPKLDKIDEIDTPITVSDKPKEKSVNEKRDNSGRVTEAKIKSGPSTYTVKPKNTSTSTALPGDAAGMANRGPQWTVMEFDLGKKKTKQKEDEAEDNVPPPPPPKR</sequence>
<reference evidence="3 4" key="1">
    <citation type="submission" date="2019-11" db="EMBL/GenBank/DDBJ databases">
        <title>Novel species isolated from a subtropical stream in China.</title>
        <authorList>
            <person name="Lu H."/>
        </authorList>
    </citation>
    <scope>NUCLEOTIDE SEQUENCE [LARGE SCALE GENOMIC DNA]</scope>
    <source>
        <strain evidence="3 4">FT92W</strain>
    </source>
</reference>
<feature type="compositionally biased region" description="Basic and acidic residues" evidence="1">
    <location>
        <begin position="48"/>
        <end position="70"/>
    </location>
</feature>
<keyword evidence="2" id="KW-0732">Signal</keyword>
<feature type="compositionally biased region" description="Polar residues" evidence="1">
    <location>
        <begin position="73"/>
        <end position="89"/>
    </location>
</feature>
<dbReference type="AlphaFoldDB" id="A0A7X2LTN4"/>
<evidence type="ECO:0000256" key="1">
    <source>
        <dbReference type="SAM" id="MobiDB-lite"/>
    </source>
</evidence>
<comment type="caution">
    <text evidence="3">The sequence shown here is derived from an EMBL/GenBank/DDBJ whole genome shotgun (WGS) entry which is preliminary data.</text>
</comment>
<dbReference type="EMBL" id="WKJJ01000009">
    <property type="protein sequence ID" value="MRV73173.1"/>
    <property type="molecule type" value="Genomic_DNA"/>
</dbReference>
<evidence type="ECO:0000256" key="2">
    <source>
        <dbReference type="SAM" id="SignalP"/>
    </source>
</evidence>
<keyword evidence="4" id="KW-1185">Reference proteome</keyword>
<name>A0A7X2LTN4_9BURK</name>
<proteinExistence type="predicted"/>
<accession>A0A7X2LTN4</accession>
<dbReference type="Proteomes" id="UP000446768">
    <property type="component" value="Unassembled WGS sequence"/>
</dbReference>
<feature type="signal peptide" evidence="2">
    <location>
        <begin position="1"/>
        <end position="20"/>
    </location>
</feature>
<evidence type="ECO:0000313" key="3">
    <source>
        <dbReference type="EMBL" id="MRV73173.1"/>
    </source>
</evidence>
<feature type="region of interest" description="Disordered" evidence="1">
    <location>
        <begin position="23"/>
        <end position="135"/>
    </location>
</feature>
<evidence type="ECO:0008006" key="5">
    <source>
        <dbReference type="Google" id="ProtNLM"/>
    </source>
</evidence>